<protein>
    <submittedName>
        <fullName evidence="3">NAD(P)-dependent dehydrogenase, short-chain alcohol dehydrogenase family</fullName>
    </submittedName>
</protein>
<dbReference type="Proteomes" id="UP000184041">
    <property type="component" value="Unassembled WGS sequence"/>
</dbReference>
<dbReference type="NCBIfam" id="NF005754">
    <property type="entry name" value="PRK07578.1"/>
    <property type="match status" value="1"/>
</dbReference>
<dbReference type="AlphaFoldDB" id="A0A1M5AEY2"/>
<dbReference type="Pfam" id="PF13561">
    <property type="entry name" value="adh_short_C2"/>
    <property type="match status" value="1"/>
</dbReference>
<keyword evidence="4" id="KW-1185">Reference proteome</keyword>
<dbReference type="OrthoDB" id="9787486at2"/>
<organism evidence="3 4">
    <name type="scientific">Fodinibius roseus</name>
    <dbReference type="NCBI Taxonomy" id="1194090"/>
    <lineage>
        <taxon>Bacteria</taxon>
        <taxon>Pseudomonadati</taxon>
        <taxon>Balneolota</taxon>
        <taxon>Balneolia</taxon>
        <taxon>Balneolales</taxon>
        <taxon>Balneolaceae</taxon>
        <taxon>Fodinibius</taxon>
    </lineage>
</organism>
<keyword evidence="2" id="KW-0560">Oxidoreductase</keyword>
<dbReference type="STRING" id="1194090.SAMN05443144_10744"/>
<dbReference type="InterPro" id="IPR036291">
    <property type="entry name" value="NAD(P)-bd_dom_sf"/>
</dbReference>
<proteinExistence type="inferred from homology"/>
<reference evidence="3 4" key="1">
    <citation type="submission" date="2016-11" db="EMBL/GenBank/DDBJ databases">
        <authorList>
            <person name="Jaros S."/>
            <person name="Januszkiewicz K."/>
            <person name="Wedrychowicz H."/>
        </authorList>
    </citation>
    <scope>NUCLEOTIDE SEQUENCE [LARGE SCALE GENOMIC DNA]</scope>
    <source>
        <strain evidence="3 4">DSM 21986</strain>
    </source>
</reference>
<dbReference type="EMBL" id="FQUS01000007">
    <property type="protein sequence ID" value="SHF28724.1"/>
    <property type="molecule type" value="Genomic_DNA"/>
</dbReference>
<evidence type="ECO:0000256" key="2">
    <source>
        <dbReference type="ARBA" id="ARBA00023002"/>
    </source>
</evidence>
<dbReference type="RefSeq" id="WP_073061935.1">
    <property type="nucleotide sequence ID" value="NZ_FQUS01000007.1"/>
</dbReference>
<evidence type="ECO:0000313" key="4">
    <source>
        <dbReference type="Proteomes" id="UP000184041"/>
    </source>
</evidence>
<gene>
    <name evidence="3" type="ORF">SAMN05443144_10744</name>
</gene>
<dbReference type="InterPro" id="IPR002347">
    <property type="entry name" value="SDR_fam"/>
</dbReference>
<dbReference type="Gene3D" id="3.40.50.720">
    <property type="entry name" value="NAD(P)-binding Rossmann-like Domain"/>
    <property type="match status" value="1"/>
</dbReference>
<comment type="similarity">
    <text evidence="1">Belongs to the short-chain dehydrogenases/reductases (SDR) family.</text>
</comment>
<accession>A0A1M5AEY2</accession>
<dbReference type="CDD" id="cd11731">
    <property type="entry name" value="Lin1944_like_SDR_c"/>
    <property type="match status" value="1"/>
</dbReference>
<name>A0A1M5AEY2_9BACT</name>
<dbReference type="PRINTS" id="PR00081">
    <property type="entry name" value="GDHRDH"/>
</dbReference>
<evidence type="ECO:0000313" key="3">
    <source>
        <dbReference type="EMBL" id="SHF28724.1"/>
    </source>
</evidence>
<dbReference type="PANTHER" id="PTHR43477">
    <property type="entry name" value="DIHYDROANTICAPSIN 7-DEHYDROGENASE"/>
    <property type="match status" value="1"/>
</dbReference>
<dbReference type="GO" id="GO:0016491">
    <property type="term" value="F:oxidoreductase activity"/>
    <property type="evidence" value="ECO:0007669"/>
    <property type="project" value="UniProtKB-KW"/>
</dbReference>
<sequence>MKIIIVGATGTIGQKITADLEGEHDIIKVGSQSGDIRADITKPESIKKLFQEVGSFDALVSAAGGGHFGPLKEMDSDDFQVGLNSKLAGQVNLVLAGQHFINPRGSFTLISGILSDDPVYASANLAAVNGAINSFVAAAAMELENDVRINAVSPGVVEDSPEFFDAFPGHIPVAMDRVVTAFRKSVLGAVSGEIIKVW</sequence>
<evidence type="ECO:0000256" key="1">
    <source>
        <dbReference type="ARBA" id="ARBA00006484"/>
    </source>
</evidence>
<dbReference type="PANTHER" id="PTHR43477:SF1">
    <property type="entry name" value="DIHYDROANTICAPSIN 7-DEHYDROGENASE"/>
    <property type="match status" value="1"/>
</dbReference>
<dbReference type="InterPro" id="IPR051122">
    <property type="entry name" value="SDR_DHRS6-like"/>
</dbReference>
<dbReference type="SUPFAM" id="SSF51735">
    <property type="entry name" value="NAD(P)-binding Rossmann-fold domains"/>
    <property type="match status" value="1"/>
</dbReference>